<feature type="signal peptide" evidence="1">
    <location>
        <begin position="1"/>
        <end position="26"/>
    </location>
</feature>
<dbReference type="STRING" id="947013.SAMN04488109_5789"/>
<proteinExistence type="predicted"/>
<organism evidence="2 3">
    <name type="scientific">Chryseolinea serpens</name>
    <dbReference type="NCBI Taxonomy" id="947013"/>
    <lineage>
        <taxon>Bacteria</taxon>
        <taxon>Pseudomonadati</taxon>
        <taxon>Bacteroidota</taxon>
        <taxon>Cytophagia</taxon>
        <taxon>Cytophagales</taxon>
        <taxon>Fulvivirgaceae</taxon>
        <taxon>Chryseolinea</taxon>
    </lineage>
</organism>
<accession>A0A1M5WM72</accession>
<dbReference type="AlphaFoldDB" id="A0A1M5WM72"/>
<dbReference type="EMBL" id="FQWQ01000005">
    <property type="protein sequence ID" value="SHH88103.1"/>
    <property type="molecule type" value="Genomic_DNA"/>
</dbReference>
<evidence type="ECO:0000313" key="3">
    <source>
        <dbReference type="Proteomes" id="UP000184212"/>
    </source>
</evidence>
<sequence>MRYRFAPALPGILLFFVTCLTPSAIAQAPATLRLKPGEDIRASAWRDSLYRFSSFLEGQAIFTSGPSPKYKMNYNVLSGDIEFLNPKGDTMVLKKTPEVKLVMVGGHVFFLEPAQGYIEILIQQQLALGVKKEFVIVRKDVEVSNGYTTSSDNTGAVVAYRGNSRSISSNADLLVRVNNSYFFIDQKNEAHPATKASLMKLFPDDRDKLKTYLKEQHTDFKQKDDLAKVLTFCNGLSPGK</sequence>
<feature type="chain" id="PRO_5012929012" description="FecR family protein" evidence="1">
    <location>
        <begin position="27"/>
        <end position="240"/>
    </location>
</feature>
<reference evidence="2 3" key="1">
    <citation type="submission" date="2016-11" db="EMBL/GenBank/DDBJ databases">
        <authorList>
            <person name="Jaros S."/>
            <person name="Januszkiewicz K."/>
            <person name="Wedrychowicz H."/>
        </authorList>
    </citation>
    <scope>NUCLEOTIDE SEQUENCE [LARGE SCALE GENOMIC DNA]</scope>
    <source>
        <strain evidence="2 3">DSM 24574</strain>
    </source>
</reference>
<name>A0A1M5WM72_9BACT</name>
<keyword evidence="3" id="KW-1185">Reference proteome</keyword>
<keyword evidence="1" id="KW-0732">Signal</keyword>
<evidence type="ECO:0000313" key="2">
    <source>
        <dbReference type="EMBL" id="SHH88103.1"/>
    </source>
</evidence>
<evidence type="ECO:0008006" key="4">
    <source>
        <dbReference type="Google" id="ProtNLM"/>
    </source>
</evidence>
<evidence type="ECO:0000256" key="1">
    <source>
        <dbReference type="SAM" id="SignalP"/>
    </source>
</evidence>
<protein>
    <recommendedName>
        <fullName evidence="4">FecR family protein</fullName>
    </recommendedName>
</protein>
<gene>
    <name evidence="2" type="ORF">SAMN04488109_5789</name>
</gene>
<dbReference type="Proteomes" id="UP000184212">
    <property type="component" value="Unassembled WGS sequence"/>
</dbReference>